<dbReference type="VEuPathDB" id="FungiDB:B9J08_000615"/>
<proteinExistence type="predicted"/>
<evidence type="ECO:0000256" key="2">
    <source>
        <dbReference type="SAM" id="SignalP"/>
    </source>
</evidence>
<dbReference type="Proteomes" id="UP000037122">
    <property type="component" value="Unassembled WGS sequence"/>
</dbReference>
<dbReference type="InterPro" id="IPR040200">
    <property type="entry name" value="Mug57-like"/>
</dbReference>
<keyword evidence="1 2" id="KW-0732">Signal</keyword>
<dbReference type="EMBL" id="LGST01000021">
    <property type="protein sequence ID" value="KND99762.1"/>
    <property type="molecule type" value="Genomic_DNA"/>
</dbReference>
<evidence type="ECO:0000259" key="3">
    <source>
        <dbReference type="PROSITE" id="PS50213"/>
    </source>
</evidence>
<evidence type="ECO:0000313" key="5">
    <source>
        <dbReference type="Proteomes" id="UP000037122"/>
    </source>
</evidence>
<evidence type="ECO:0000313" key="4">
    <source>
        <dbReference type="EMBL" id="KND99762.1"/>
    </source>
</evidence>
<evidence type="ECO:0000256" key="1">
    <source>
        <dbReference type="ARBA" id="ARBA00022729"/>
    </source>
</evidence>
<dbReference type="VEuPathDB" id="FungiDB:QG37_03175"/>
<feature type="chain" id="PRO_5005545327" description="FAS1 domain-containing protein" evidence="2">
    <location>
        <begin position="18"/>
        <end position="271"/>
    </location>
</feature>
<dbReference type="VEuPathDB" id="FungiDB:CJI96_0003480"/>
<gene>
    <name evidence="4" type="ORF">QG37_03175</name>
</gene>
<dbReference type="PROSITE" id="PS50213">
    <property type="entry name" value="FAS1"/>
    <property type="match status" value="1"/>
</dbReference>
<comment type="caution">
    <text evidence="4">The sequence shown here is derived from an EMBL/GenBank/DDBJ whole genome shotgun (WGS) entry which is preliminary data.</text>
</comment>
<feature type="signal peptide" evidence="2">
    <location>
        <begin position="1"/>
        <end position="17"/>
    </location>
</feature>
<dbReference type="SUPFAM" id="SSF82153">
    <property type="entry name" value="FAS1 domain"/>
    <property type="match status" value="1"/>
</dbReference>
<dbReference type="VEuPathDB" id="FungiDB:CJI97_000617"/>
<sequence>MMLTNLLALSASVITLAECTQQPDNDIQKREPKNVANLDYLFQQYEQDHKGEDSEEKVKRKNVADLSNLEHILEDEQESVEKDSKIKRDGIQGKQARRVFDPKSFFHAKIKRSQKVIKTYESSSVNNVLTQVRDVSVFAGYLRDSEKILKQLHKNRFAVIIAPSDHALSSKLGGRKPWEFPRDPNDENDAAANIQDFVKAHLVKFEGELSEIQDEVALLLFDGQTIVIRHDAATDSFRVEKGDSWTDVVAVYYADDGAVLVIDDSLVKPQN</sequence>
<organism evidence="4 5">
    <name type="scientific">Candidozyma auris</name>
    <name type="common">Yeast</name>
    <name type="synonym">Candida auris</name>
    <dbReference type="NCBI Taxonomy" id="498019"/>
    <lineage>
        <taxon>Eukaryota</taxon>
        <taxon>Fungi</taxon>
        <taxon>Dikarya</taxon>
        <taxon>Ascomycota</taxon>
        <taxon>Saccharomycotina</taxon>
        <taxon>Pichiomycetes</taxon>
        <taxon>Metschnikowiaceae</taxon>
        <taxon>Candidozyma</taxon>
    </lineage>
</organism>
<dbReference type="InterPro" id="IPR036378">
    <property type="entry name" value="FAS1_dom_sf"/>
</dbReference>
<accession>A0A0L0P013</accession>
<reference evidence="5" key="1">
    <citation type="journal article" date="2015" name="BMC Genomics">
        <title>Draft genome of a commonly misdiagnosed multidrug resistant pathogen Candida auris.</title>
        <authorList>
            <person name="Chatterjee S."/>
            <person name="Alampalli S.V."/>
            <person name="Nageshan R.K."/>
            <person name="Chettiar S.T."/>
            <person name="Joshi S."/>
            <person name="Tatu U.S."/>
        </authorList>
    </citation>
    <scope>NUCLEOTIDE SEQUENCE [LARGE SCALE GENOMIC DNA]</scope>
    <source>
        <strain evidence="5">6684</strain>
    </source>
</reference>
<dbReference type="VEuPathDB" id="FungiDB:CJJ09_002577"/>
<name>A0A0L0P013_CANAR</name>
<dbReference type="AlphaFoldDB" id="A0A0L0P013"/>
<protein>
    <recommendedName>
        <fullName evidence="3">FAS1 domain-containing protein</fullName>
    </recommendedName>
</protein>
<dbReference type="PANTHER" id="PTHR28156">
    <property type="entry name" value="FAS1 DOMAIN-CONTAINING PROTEIN YDR262W"/>
    <property type="match status" value="1"/>
</dbReference>
<feature type="domain" description="FAS1" evidence="3">
    <location>
        <begin position="122"/>
        <end position="266"/>
    </location>
</feature>
<dbReference type="PANTHER" id="PTHR28156:SF1">
    <property type="entry name" value="FAS1 DOMAIN-CONTAINING PROTEIN YDR262W"/>
    <property type="match status" value="1"/>
</dbReference>
<dbReference type="InterPro" id="IPR000782">
    <property type="entry name" value="FAS1_domain"/>
</dbReference>
<dbReference type="VEuPathDB" id="FungiDB:CJJ07_003040"/>